<dbReference type="Pfam" id="PF13192">
    <property type="entry name" value="Thioredoxin_3"/>
    <property type="match status" value="1"/>
</dbReference>
<reference evidence="5" key="1">
    <citation type="submission" date="2017-09" db="EMBL/GenBank/DDBJ databases">
        <title>Depth-based differentiation of microbial function through sediment-hosted aquifers and enrichment of novel symbionts in the deep terrestrial subsurface.</title>
        <authorList>
            <person name="Probst A.J."/>
            <person name="Ladd B."/>
            <person name="Jarett J.K."/>
            <person name="Geller-Mcgrath D.E."/>
            <person name="Sieber C.M.K."/>
            <person name="Emerson J.B."/>
            <person name="Anantharaman K."/>
            <person name="Thomas B.C."/>
            <person name="Malmstrom R."/>
            <person name="Stieglmeier M."/>
            <person name="Klingl A."/>
            <person name="Woyke T."/>
            <person name="Ryan C.M."/>
            <person name="Banfield J.F."/>
        </authorList>
    </citation>
    <scope>NUCLEOTIDE SEQUENCE [LARGE SCALE GENOMIC DNA]</scope>
</reference>
<feature type="domain" description="Thioredoxin-like fold" evidence="3">
    <location>
        <begin position="1"/>
        <end position="76"/>
    </location>
</feature>
<accession>A0A2M8GGG5</accession>
<dbReference type="AlphaFoldDB" id="A0A2M8GGG5"/>
<dbReference type="PANTHER" id="PTHR36450:SF1">
    <property type="entry name" value="THIOREDOXIN"/>
    <property type="match status" value="1"/>
</dbReference>
<dbReference type="PIRSF" id="PIRSF037031">
    <property type="entry name" value="Redox_disulphide_2"/>
    <property type="match status" value="1"/>
</dbReference>
<name>A0A2M8GGG5_9BACT</name>
<dbReference type="EMBL" id="PFQN01000046">
    <property type="protein sequence ID" value="PJC76272.1"/>
    <property type="molecule type" value="Genomic_DNA"/>
</dbReference>
<dbReference type="InterPro" id="IPR012336">
    <property type="entry name" value="Thioredoxin-like_fold"/>
</dbReference>
<keyword evidence="2" id="KW-0676">Redox-active center</keyword>
<keyword evidence="2" id="KW-1015">Disulfide bond</keyword>
<comment type="caution">
    <text evidence="4">The sequence shown here is derived from an EMBL/GenBank/DDBJ whole genome shotgun (WGS) entry which is preliminary data.</text>
</comment>
<dbReference type="InterPro" id="IPR036249">
    <property type="entry name" value="Thioredoxin-like_sf"/>
</dbReference>
<evidence type="ECO:0000259" key="3">
    <source>
        <dbReference type="Pfam" id="PF13192"/>
    </source>
</evidence>
<dbReference type="PANTHER" id="PTHR36450">
    <property type="entry name" value="THIOREDOXIN"/>
    <property type="match status" value="1"/>
</dbReference>
<evidence type="ECO:0000256" key="2">
    <source>
        <dbReference type="PIRSR" id="PIRSR037031-51"/>
    </source>
</evidence>
<feature type="active site" description="Nucleophile" evidence="1">
    <location>
        <position position="13"/>
    </location>
</feature>
<evidence type="ECO:0000256" key="1">
    <source>
        <dbReference type="PIRSR" id="PIRSR037031-50"/>
    </source>
</evidence>
<evidence type="ECO:0000313" key="5">
    <source>
        <dbReference type="Proteomes" id="UP000230384"/>
    </source>
</evidence>
<feature type="active site" description="Nucleophile" evidence="1">
    <location>
        <position position="10"/>
    </location>
</feature>
<gene>
    <name evidence="4" type="ORF">CO010_03060</name>
</gene>
<dbReference type="Gene3D" id="3.40.30.10">
    <property type="entry name" value="Glutaredoxin"/>
    <property type="match status" value="1"/>
</dbReference>
<protein>
    <submittedName>
        <fullName evidence="4">Thioredoxin family protein</fullName>
    </submittedName>
</protein>
<proteinExistence type="predicted"/>
<dbReference type="InterPro" id="IPR005243">
    <property type="entry name" value="THIRX-like_proc"/>
</dbReference>
<dbReference type="SUPFAM" id="SSF52833">
    <property type="entry name" value="Thioredoxin-like"/>
    <property type="match status" value="1"/>
</dbReference>
<dbReference type="Proteomes" id="UP000230384">
    <property type="component" value="Unassembled WGS sequence"/>
</dbReference>
<feature type="disulfide bond" description="Redox-active" evidence="2">
    <location>
        <begin position="10"/>
        <end position="13"/>
    </location>
</feature>
<sequence length="81" mass="8943">MEIQVLGSGCPTCKKLYELTKRAVQELGIKEEVEYITDISKIVEMGVMSSPVLAVDGKPVLTGFVDDVEKIKSLIKKSQEK</sequence>
<dbReference type="NCBIfam" id="TIGR00412">
    <property type="entry name" value="redox_disulf_2"/>
    <property type="match status" value="1"/>
</dbReference>
<evidence type="ECO:0000313" key="4">
    <source>
        <dbReference type="EMBL" id="PJC76272.1"/>
    </source>
</evidence>
<organism evidence="4 5">
    <name type="scientific">Candidatus Shapirobacteria bacterium CG_4_8_14_3_um_filter_39_11</name>
    <dbReference type="NCBI Taxonomy" id="1974875"/>
    <lineage>
        <taxon>Bacteria</taxon>
        <taxon>Candidatus Shapironibacteriota</taxon>
    </lineage>
</organism>